<dbReference type="GO" id="GO:0051996">
    <property type="term" value="F:squalene synthase [NAD(P)H] activity"/>
    <property type="evidence" value="ECO:0007669"/>
    <property type="project" value="InterPro"/>
</dbReference>
<dbReference type="SFLD" id="SFLDG01212">
    <property type="entry name" value="Phytoene_synthase_like"/>
    <property type="match status" value="1"/>
</dbReference>
<sequence>MSVGHYENFPVGSLVLPRRLRRPVHAIYAFARTADDIADEGDLPNEERLRQLDNLRAELDRLAAGHTPHSELMQRLEREAIRPFNLPLEPFYRLLSAFSQDVVKTRYQHFGELVDYARRSANPIGRLLLHLYGHTDPLSLAQSDGICTALQLINFWQDVAVDWQKGRVYLPQEDLEKFGVSEAQIAEGRADAAFQRLMAHQCQRAHKMLKAGSPLGKTLHGRIGFELRLIILGGQSILRKLEENRYNVFTRRPVLGAKDWWLMLKRAWLKK</sequence>
<dbReference type="Gene3D" id="1.10.600.10">
    <property type="entry name" value="Farnesyl Diphosphate Synthase"/>
    <property type="match status" value="1"/>
</dbReference>
<comment type="caution">
    <text evidence="1">The sequence shown here is derived from an EMBL/GenBank/DDBJ whole genome shotgun (WGS) entry which is preliminary data.</text>
</comment>
<evidence type="ECO:0000313" key="2">
    <source>
        <dbReference type="Proteomes" id="UP000077589"/>
    </source>
</evidence>
<accession>A0A1A9RD05</accession>
<dbReference type="InterPro" id="IPR008949">
    <property type="entry name" value="Isoprenoid_synthase_dom_sf"/>
</dbReference>
<dbReference type="SFLD" id="SFLDS00005">
    <property type="entry name" value="Isoprenoid_Synthase_Type_I"/>
    <property type="match status" value="1"/>
</dbReference>
<organism evidence="1 2">
    <name type="scientific">Eikenella corrodens</name>
    <dbReference type="NCBI Taxonomy" id="539"/>
    <lineage>
        <taxon>Bacteria</taxon>
        <taxon>Pseudomonadati</taxon>
        <taxon>Pseudomonadota</taxon>
        <taxon>Betaproteobacteria</taxon>
        <taxon>Neisseriales</taxon>
        <taxon>Neisseriaceae</taxon>
        <taxon>Eikenella</taxon>
    </lineage>
</organism>
<dbReference type="InterPro" id="IPR044843">
    <property type="entry name" value="Trans_IPPS_bact-type"/>
</dbReference>
<dbReference type="SFLD" id="SFLDG01018">
    <property type="entry name" value="Squalene/Phytoene_Synthase_Lik"/>
    <property type="match status" value="1"/>
</dbReference>
<dbReference type="Pfam" id="PF00494">
    <property type="entry name" value="SQS_PSY"/>
    <property type="match status" value="1"/>
</dbReference>
<dbReference type="GO" id="GO:0016114">
    <property type="term" value="P:terpenoid biosynthetic process"/>
    <property type="evidence" value="ECO:0007669"/>
    <property type="project" value="UniProtKB-ARBA"/>
</dbReference>
<dbReference type="EMBL" id="LXSG01000039">
    <property type="protein sequence ID" value="OAM16695.1"/>
    <property type="molecule type" value="Genomic_DNA"/>
</dbReference>
<dbReference type="CDD" id="cd00683">
    <property type="entry name" value="Trans_IPPS_HH"/>
    <property type="match status" value="1"/>
</dbReference>
<dbReference type="AlphaFoldDB" id="A0A1A9RD05"/>
<dbReference type="RefSeq" id="WP_064088124.1">
    <property type="nucleotide sequence ID" value="NZ_CAUTFU010000001.1"/>
</dbReference>
<gene>
    <name evidence="1" type="ORF">A7P90_10630</name>
</gene>
<dbReference type="NCBIfam" id="TIGR03464">
    <property type="entry name" value="HpnC"/>
    <property type="match status" value="1"/>
</dbReference>
<dbReference type="Proteomes" id="UP000077589">
    <property type="component" value="Unassembled WGS sequence"/>
</dbReference>
<dbReference type="InterPro" id="IPR033904">
    <property type="entry name" value="Trans_IPPS_HH"/>
</dbReference>
<name>A0A1A9RD05_EIKCO</name>
<dbReference type="PANTHER" id="PTHR31480">
    <property type="entry name" value="BIFUNCTIONAL LYCOPENE CYCLASE/PHYTOENE SYNTHASE"/>
    <property type="match status" value="1"/>
</dbReference>
<dbReference type="InterPro" id="IPR002060">
    <property type="entry name" value="Squ/phyt_synthse"/>
</dbReference>
<dbReference type="SUPFAM" id="SSF48576">
    <property type="entry name" value="Terpenoid synthases"/>
    <property type="match status" value="1"/>
</dbReference>
<protein>
    <submittedName>
        <fullName evidence="1">Squalene synthase HpnC</fullName>
    </submittedName>
</protein>
<dbReference type="STRING" id="539.A7P85_07465"/>
<dbReference type="InterPro" id="IPR017827">
    <property type="entry name" value="HSQ_synthase_HpnC"/>
</dbReference>
<dbReference type="GO" id="GO:0004311">
    <property type="term" value="F:geranylgeranyl diphosphate synthase activity"/>
    <property type="evidence" value="ECO:0007669"/>
    <property type="project" value="InterPro"/>
</dbReference>
<dbReference type="OrthoDB" id="9807580at2"/>
<proteinExistence type="predicted"/>
<reference evidence="2" key="1">
    <citation type="submission" date="2016-05" db="EMBL/GenBank/DDBJ databases">
        <title>Draft genome of Corynebacterium afermentans subsp. afermentans LCDC 88199T.</title>
        <authorList>
            <person name="Bernier A.-M."/>
            <person name="Bernard K."/>
        </authorList>
    </citation>
    <scope>NUCLEOTIDE SEQUENCE [LARGE SCALE GENOMIC DNA]</scope>
    <source>
        <strain evidence="2">NML04-0072</strain>
    </source>
</reference>
<evidence type="ECO:0000313" key="1">
    <source>
        <dbReference type="EMBL" id="OAM16695.1"/>
    </source>
</evidence>